<evidence type="ECO:0000256" key="17">
    <source>
        <dbReference type="ARBA" id="ARBA00023034"/>
    </source>
</evidence>
<keyword evidence="13 31" id="KW-0418">Kinase</keyword>
<dbReference type="GO" id="GO:0005524">
    <property type="term" value="F:ATP binding"/>
    <property type="evidence" value="ECO:0007669"/>
    <property type="project" value="UniProtKB-KW"/>
</dbReference>
<keyword evidence="30" id="KW-1185">Reference proteome</keyword>
<feature type="region of interest" description="Disordered" evidence="25">
    <location>
        <begin position="917"/>
        <end position="1127"/>
    </location>
</feature>
<keyword evidence="9" id="KW-0723">Serine/threonine-protein kinase</keyword>
<dbReference type="SUPFAM" id="SSF56112">
    <property type="entry name" value="Protein kinase-like (PK-like)"/>
    <property type="match status" value="1"/>
</dbReference>
<feature type="compositionally biased region" description="Polar residues" evidence="25">
    <location>
        <begin position="917"/>
        <end position="928"/>
    </location>
</feature>
<evidence type="ECO:0000256" key="10">
    <source>
        <dbReference type="ARBA" id="ARBA00022553"/>
    </source>
</evidence>
<evidence type="ECO:0000256" key="24">
    <source>
        <dbReference type="ARBA" id="ARBA00076380"/>
    </source>
</evidence>
<dbReference type="GO" id="GO:0048471">
    <property type="term" value="C:perinuclear region of cytoplasm"/>
    <property type="evidence" value="ECO:0007669"/>
    <property type="project" value="UniProtKB-SubCell"/>
</dbReference>
<comment type="catalytic activity">
    <reaction evidence="21">
        <text>L-seryl-[protein] + ATP = O-phospho-L-seryl-[protein] + ADP + H(+)</text>
        <dbReference type="Rhea" id="RHEA:17989"/>
        <dbReference type="Rhea" id="RHEA-COMP:9863"/>
        <dbReference type="Rhea" id="RHEA-COMP:11604"/>
        <dbReference type="ChEBI" id="CHEBI:15378"/>
        <dbReference type="ChEBI" id="CHEBI:29999"/>
        <dbReference type="ChEBI" id="CHEBI:30616"/>
        <dbReference type="ChEBI" id="CHEBI:83421"/>
        <dbReference type="ChEBI" id="CHEBI:456216"/>
        <dbReference type="EC" id="2.7.11.1"/>
    </reaction>
</comment>
<dbReference type="GO" id="GO:0035612">
    <property type="term" value="F:AP-2 adaptor complex binding"/>
    <property type="evidence" value="ECO:0007669"/>
    <property type="project" value="TreeGrafter"/>
</dbReference>
<dbReference type="InterPro" id="IPR029021">
    <property type="entry name" value="Prot-tyrosine_phosphatase-like"/>
</dbReference>
<dbReference type="SUPFAM" id="SSF46565">
    <property type="entry name" value="Chaperone J-domain"/>
    <property type="match status" value="1"/>
</dbReference>
<evidence type="ECO:0000256" key="6">
    <source>
        <dbReference type="ARBA" id="ARBA00012513"/>
    </source>
</evidence>
<dbReference type="PROSITE" id="PS50076">
    <property type="entry name" value="DNAJ_2"/>
    <property type="match status" value="1"/>
</dbReference>
<dbReference type="EC" id="2.7.11.1" evidence="6"/>
<feature type="compositionally biased region" description="Polar residues" evidence="25">
    <location>
        <begin position="1086"/>
        <end position="1119"/>
    </location>
</feature>
<keyword evidence="19" id="KW-0968">Cytoplasmic vesicle</keyword>
<comment type="similarity">
    <text evidence="5">Belongs to the protein kinase superfamily. AGC Ser/Thr protein kinase family. PKC subfamily.</text>
</comment>
<reference evidence="31" key="1">
    <citation type="submission" date="2025-08" db="UniProtKB">
        <authorList>
            <consortium name="RefSeq"/>
        </authorList>
    </citation>
    <scope>IDENTIFICATION</scope>
    <source>
        <tissue evidence="31">Gonads</tissue>
    </source>
</reference>
<evidence type="ECO:0000256" key="1">
    <source>
        <dbReference type="ARBA" id="ARBA00004132"/>
    </source>
</evidence>
<dbReference type="PROSITE" id="PS51182">
    <property type="entry name" value="C2_TENSIN"/>
    <property type="match status" value="1"/>
</dbReference>
<comment type="catalytic activity">
    <reaction evidence="20">
        <text>L-threonyl-[protein] + ATP = O-phospho-L-threonyl-[protein] + ADP + H(+)</text>
        <dbReference type="Rhea" id="RHEA:46608"/>
        <dbReference type="Rhea" id="RHEA-COMP:11060"/>
        <dbReference type="Rhea" id="RHEA-COMP:11605"/>
        <dbReference type="ChEBI" id="CHEBI:15378"/>
        <dbReference type="ChEBI" id="CHEBI:30013"/>
        <dbReference type="ChEBI" id="CHEBI:30616"/>
        <dbReference type="ChEBI" id="CHEBI:61977"/>
        <dbReference type="ChEBI" id="CHEBI:456216"/>
        <dbReference type="EC" id="2.7.11.1"/>
    </reaction>
</comment>
<dbReference type="CDD" id="cd06257">
    <property type="entry name" value="DnaJ"/>
    <property type="match status" value="1"/>
</dbReference>
<keyword evidence="18" id="KW-0131">Cell cycle</keyword>
<evidence type="ECO:0000259" key="29">
    <source>
        <dbReference type="PROSITE" id="PS51182"/>
    </source>
</evidence>
<feature type="domain" description="Protein kinase" evidence="26">
    <location>
        <begin position="35"/>
        <end position="310"/>
    </location>
</feature>
<evidence type="ECO:0000256" key="20">
    <source>
        <dbReference type="ARBA" id="ARBA00047899"/>
    </source>
</evidence>
<dbReference type="InterPro" id="IPR029023">
    <property type="entry name" value="Tensin_phosphatase"/>
</dbReference>
<dbReference type="InterPro" id="IPR008271">
    <property type="entry name" value="Ser/Thr_kinase_AS"/>
</dbReference>
<name>A0A1S3IN91_LINAN</name>
<evidence type="ECO:0000256" key="2">
    <source>
        <dbReference type="ARBA" id="ARBA00004246"/>
    </source>
</evidence>
<evidence type="ECO:0000259" key="27">
    <source>
        <dbReference type="PROSITE" id="PS50076"/>
    </source>
</evidence>
<feature type="compositionally biased region" description="Low complexity" evidence="25">
    <location>
        <begin position="1175"/>
        <end position="1202"/>
    </location>
</feature>
<feature type="compositionally biased region" description="Low complexity" evidence="25">
    <location>
        <begin position="938"/>
        <end position="966"/>
    </location>
</feature>
<dbReference type="GO" id="GO:2000369">
    <property type="term" value="P:regulation of clathrin-dependent endocytosis"/>
    <property type="evidence" value="ECO:0007669"/>
    <property type="project" value="TreeGrafter"/>
</dbReference>
<keyword evidence="8" id="KW-0963">Cytoplasm</keyword>
<dbReference type="GO" id="GO:0030136">
    <property type="term" value="C:clathrin-coated vesicle"/>
    <property type="evidence" value="ECO:0007669"/>
    <property type="project" value="UniProtKB-SubCell"/>
</dbReference>
<evidence type="ECO:0000313" key="30">
    <source>
        <dbReference type="Proteomes" id="UP000085678"/>
    </source>
</evidence>
<dbReference type="FunCoup" id="A0A1S3IN91">
    <property type="interactions" value="1483"/>
</dbReference>
<gene>
    <name evidence="31" type="primary">LOC106165625</name>
</gene>
<comment type="subcellular location">
    <subcellularLocation>
        <location evidence="2">Cell junction</location>
        <location evidence="2">Focal adhesion</location>
    </subcellularLocation>
    <subcellularLocation>
        <location evidence="3">Cytoplasm</location>
        <location evidence="3">Perinuclear region</location>
    </subcellularLocation>
    <subcellularLocation>
        <location evidence="1">Cytoplasmic vesicle</location>
        <location evidence="1">Clathrin-coated vesicle</location>
    </subcellularLocation>
    <subcellularLocation>
        <location evidence="4">Golgi apparatus</location>
        <location evidence="4">trans-Golgi network</location>
    </subcellularLocation>
</comment>
<evidence type="ECO:0000256" key="9">
    <source>
        <dbReference type="ARBA" id="ARBA00022527"/>
    </source>
</evidence>
<evidence type="ECO:0000256" key="4">
    <source>
        <dbReference type="ARBA" id="ARBA00004601"/>
    </source>
</evidence>
<dbReference type="SUPFAM" id="SSF49562">
    <property type="entry name" value="C2 domain (Calcium/lipid-binding domain, CaLB)"/>
    <property type="match status" value="1"/>
</dbReference>
<dbReference type="PROSITE" id="PS51181">
    <property type="entry name" value="PPASE_TENSIN"/>
    <property type="match status" value="1"/>
</dbReference>
<feature type="domain" description="J" evidence="27">
    <location>
        <begin position="1304"/>
        <end position="1368"/>
    </location>
</feature>
<keyword evidence="14" id="KW-0067">ATP-binding</keyword>
<feature type="compositionally biased region" description="Polar residues" evidence="25">
    <location>
        <begin position="1148"/>
        <end position="1167"/>
    </location>
</feature>
<evidence type="ECO:0000256" key="8">
    <source>
        <dbReference type="ARBA" id="ARBA00022490"/>
    </source>
</evidence>
<dbReference type="Proteomes" id="UP000085678">
    <property type="component" value="Unplaced"/>
</dbReference>
<evidence type="ECO:0000256" key="21">
    <source>
        <dbReference type="ARBA" id="ARBA00048679"/>
    </source>
</evidence>
<dbReference type="InterPro" id="IPR000719">
    <property type="entry name" value="Prot_kinase_dom"/>
</dbReference>
<dbReference type="Gene3D" id="2.60.40.1110">
    <property type="match status" value="1"/>
</dbReference>
<organism evidence="30 31">
    <name type="scientific">Lingula anatina</name>
    <name type="common">Brachiopod</name>
    <name type="synonym">Lingula unguis</name>
    <dbReference type="NCBI Taxonomy" id="7574"/>
    <lineage>
        <taxon>Eukaryota</taxon>
        <taxon>Metazoa</taxon>
        <taxon>Spiralia</taxon>
        <taxon>Lophotrochozoa</taxon>
        <taxon>Brachiopoda</taxon>
        <taxon>Linguliformea</taxon>
        <taxon>Lingulata</taxon>
        <taxon>Lingulida</taxon>
        <taxon>Linguloidea</taxon>
        <taxon>Lingulidae</taxon>
        <taxon>Lingula</taxon>
    </lineage>
</organism>
<proteinExistence type="inferred from homology"/>
<feature type="domain" description="Phosphatase tensin-type" evidence="28">
    <location>
        <begin position="385"/>
        <end position="552"/>
    </location>
</feature>
<keyword evidence="16" id="KW-0007">Acetylation</keyword>
<sequence length="1368" mass="151053">MADFFKSALGYFSPGSGRTENDFVGQYVELGDLKLRVKRVIAEGGFAFVYVAQDVASGREYALKRLLSSEEENSKAIYQEICFLKKLSGHPNILEFVSAASIGKEESDTGMSEFLILTELCTGGQMVDIMNAVGELSCDQVLQVFYQTCRAVQHMHKQQQPVVHRDLKVENLLLSSKGSIKLCDFGSATTKMHYPDHSWTAIKRSLVEDEIAKHTTPMYRTPEMLDLYQNFPITEKADIWALGCVLFMLCFREHPFEDSAKLRIINGKYNIPATDSKYKVFHGLIRSMLKIDPRERPAVGEVIERLQEIAVARGVDLKVPLNFGIPQNRASAPGTPERRPPPQQYQPYPQGGQSSTSNLISSLKGGAGSLMKNIKDASSKVMETVQATMNKGDLDIAYITSRLIVMSYPAEGVESAIKNHIDDVRNYLEDRHPDSYAVYNLSQRSYKSVKFQNRVSECGWPAKKAPSLQALFAICKNMHLWLRQNPKNVCVVHCTDGKANSATVIGAFLVFCRLFDNVASTIHLFTVRRCAPAMQPSQKRYIDYMCHMMNEEPVMPHSKPLMLSSLTMVPIPLFNKTKSGCRPFVEVYVGEERVLSTSQEYDRMRGYDVSDSKVVIPLNVSVCGDVTIVAYHARSTFGGKVQGKITSFKMFQVQFHTGYLKSDQKDIKFSKYDLDQTEDPEKYPELFNVVLSLAVAPKDRVRRPGEKPPIWESANTKEMKPRILFSNKEEFQRVCAEFGVKQKKSMSRSESTTSEEEVTTPPPSKDQNDFFSQANAQKGMQGGTKVGKSSFFDTIEWQDDVPSDNVRNRRVSDDFADFTNERHGQQEENKSYLQREEGAGLLGDVSGEEDEVSHVPPPRPPPPHVTRTTADNKPAEPQVDLLNMGSAQTTSNDINLFDIGHTETEASNFDLLSGSASYGGSEKSNTTADLLGGQDTFDPFQDAAPASSSASSFQQPFSNQNTFQNTKQGQNDTDFANHFDAFDPFHGSQSGNDDFIGFTGSSGGKTTTASGTAQDGPDLMGSWDPTATSLPRNGSATNMGGMGGGWNANPGANLMGGGNNGTAAHQSSGSHLGAHLGPHLGMGMHRNSSFPGMGFQTTSGSTTTAEGMGMQRNSSSQNIRGHVDAKPADPFANLGNFGSLGVQGMKGSQSFSAMPNVPTAGQSQQKMQGAGGSWQSPTKKQSQPLQQQQQQQQQKKPQAAKPNYNVGGFSSVVGGREDRGPRKPFGYEKPQMTKNTFEDLLGTHGFSASSSKNEPKTIKEMRKDVQAQIMDPEMLKVKEWVEGKERNIRALLGSMNSVLWEGENRWKDVGMHDLVTPEQVKKAYRKAVLVIHPDKLTGTPQENLAKLIFMELNDAWTEFENSGMQSLY</sequence>
<dbReference type="GO" id="GO:0005794">
    <property type="term" value="C:Golgi apparatus"/>
    <property type="evidence" value="ECO:0007669"/>
    <property type="project" value="UniProtKB-SubCell"/>
</dbReference>
<keyword evidence="11" id="KW-0808">Transferase</keyword>
<evidence type="ECO:0000256" key="13">
    <source>
        <dbReference type="ARBA" id="ARBA00022777"/>
    </source>
</evidence>
<dbReference type="FunFam" id="3.90.190.10:FF:000008">
    <property type="entry name" value="putative tyrosine-protein phosphatase auxilin isoform X2"/>
    <property type="match status" value="1"/>
</dbReference>
<dbReference type="KEGG" id="lak:106165625"/>
<feature type="compositionally biased region" description="Basic and acidic residues" evidence="25">
    <location>
        <begin position="815"/>
        <end position="838"/>
    </location>
</feature>
<evidence type="ECO:0000256" key="16">
    <source>
        <dbReference type="ARBA" id="ARBA00022990"/>
    </source>
</evidence>
<feature type="region of interest" description="Disordered" evidence="25">
    <location>
        <begin position="1148"/>
        <end position="1230"/>
    </location>
</feature>
<evidence type="ECO:0000256" key="11">
    <source>
        <dbReference type="ARBA" id="ARBA00022679"/>
    </source>
</evidence>
<dbReference type="PANTHER" id="PTHR22967">
    <property type="entry name" value="SERINE/THREONINE PROTEIN KINASE"/>
    <property type="match status" value="1"/>
</dbReference>
<evidence type="ECO:0000256" key="18">
    <source>
        <dbReference type="ARBA" id="ARBA00023306"/>
    </source>
</evidence>
<dbReference type="Pfam" id="PF00069">
    <property type="entry name" value="Pkinase"/>
    <property type="match status" value="1"/>
</dbReference>
<dbReference type="InterPro" id="IPR035892">
    <property type="entry name" value="C2_domain_sf"/>
</dbReference>
<keyword evidence="17" id="KW-0333">Golgi apparatus</keyword>
<accession>A0A1S3IN91</accession>
<dbReference type="Gene3D" id="1.10.510.10">
    <property type="entry name" value="Transferase(Phosphotransferase) domain 1"/>
    <property type="match status" value="1"/>
</dbReference>
<dbReference type="PANTHER" id="PTHR22967:SF105">
    <property type="entry name" value="CYCLIN-G-ASSOCIATED KINASE"/>
    <property type="match status" value="1"/>
</dbReference>
<dbReference type="GO" id="GO:0005925">
    <property type="term" value="C:focal adhesion"/>
    <property type="evidence" value="ECO:0007669"/>
    <property type="project" value="UniProtKB-SubCell"/>
</dbReference>
<dbReference type="PROSITE" id="PS50011">
    <property type="entry name" value="PROTEIN_KINASE_DOM"/>
    <property type="match status" value="1"/>
</dbReference>
<feature type="region of interest" description="Disordered" evidence="25">
    <location>
        <begin position="326"/>
        <end position="362"/>
    </location>
</feature>
<dbReference type="SUPFAM" id="SSF52799">
    <property type="entry name" value="(Phosphotyrosine protein) phosphatases II"/>
    <property type="match status" value="1"/>
</dbReference>
<dbReference type="SMART" id="SM00220">
    <property type="entry name" value="S_TKc"/>
    <property type="match status" value="1"/>
</dbReference>
<keyword evidence="10" id="KW-0597">Phosphoprotein</keyword>
<keyword evidence="7" id="KW-0488">Methylation</keyword>
<comment type="function">
    <text evidence="22">Associates with cyclin G and CDK5. Seems to act as an auxilin homolog that is involved in the uncoating of clathrin-coated vesicles by Hsc70 in non-neuronal cells. Expression oscillates slightly during the cell cycle, peaking at G1. May play a role in clathrin-mediated endocytosis and intracellular trafficking, and in the dynamics of clathrin assembly/disassembly.</text>
</comment>
<evidence type="ECO:0000256" key="15">
    <source>
        <dbReference type="ARBA" id="ARBA00022949"/>
    </source>
</evidence>
<evidence type="ECO:0000256" key="22">
    <source>
        <dbReference type="ARBA" id="ARBA00054326"/>
    </source>
</evidence>
<dbReference type="Pfam" id="PF10409">
    <property type="entry name" value="PTEN_C2"/>
    <property type="match status" value="1"/>
</dbReference>
<dbReference type="InterPro" id="IPR011009">
    <property type="entry name" value="Kinase-like_dom_sf"/>
</dbReference>
<evidence type="ECO:0000256" key="19">
    <source>
        <dbReference type="ARBA" id="ARBA00023329"/>
    </source>
</evidence>
<protein>
    <recommendedName>
        <fullName evidence="23">Cyclin-G-associated kinase</fullName>
        <ecNumber evidence="6">2.7.11.1</ecNumber>
    </recommendedName>
    <alternativeName>
        <fullName evidence="24">DnaJ homolog subfamily C member 26</fullName>
    </alternativeName>
</protein>
<dbReference type="FunFam" id="1.10.287.110:FF:000002">
    <property type="entry name" value="putative tyrosine-protein phosphatase auxilin isoform X2"/>
    <property type="match status" value="1"/>
</dbReference>
<dbReference type="Gene3D" id="1.10.287.110">
    <property type="entry name" value="DnaJ domain"/>
    <property type="match status" value="1"/>
</dbReference>
<dbReference type="PROSITE" id="PS00108">
    <property type="entry name" value="PROTEIN_KINASE_ST"/>
    <property type="match status" value="1"/>
</dbReference>
<dbReference type="SMART" id="SM01326">
    <property type="entry name" value="PTEN_C2"/>
    <property type="match status" value="1"/>
</dbReference>
<feature type="compositionally biased region" description="Polar residues" evidence="25">
    <location>
        <begin position="1061"/>
        <end position="1070"/>
    </location>
</feature>
<dbReference type="FunFam" id="2.60.40.1110:FF:000001">
    <property type="entry name" value="cyclin-G-associated kinase isoform X2"/>
    <property type="match status" value="1"/>
</dbReference>
<feature type="region of interest" description="Disordered" evidence="25">
    <location>
        <begin position="742"/>
        <end position="770"/>
    </location>
</feature>
<dbReference type="InParanoid" id="A0A1S3IN91"/>
<dbReference type="GeneID" id="106165625"/>
<evidence type="ECO:0000259" key="28">
    <source>
        <dbReference type="PROSITE" id="PS51181"/>
    </source>
</evidence>
<evidence type="ECO:0000256" key="25">
    <source>
        <dbReference type="SAM" id="MobiDB-lite"/>
    </source>
</evidence>
<evidence type="ECO:0000256" key="14">
    <source>
        <dbReference type="ARBA" id="ARBA00022840"/>
    </source>
</evidence>
<evidence type="ECO:0000256" key="12">
    <source>
        <dbReference type="ARBA" id="ARBA00022741"/>
    </source>
</evidence>
<dbReference type="InterPro" id="IPR001623">
    <property type="entry name" value="DnaJ_domain"/>
</dbReference>
<evidence type="ECO:0000256" key="5">
    <source>
        <dbReference type="ARBA" id="ARBA00005490"/>
    </source>
</evidence>
<feature type="domain" description="C2 tensin-type" evidence="29">
    <location>
        <begin position="558"/>
        <end position="696"/>
    </location>
</feature>
<dbReference type="FunFam" id="1.10.510.10:FF:000228">
    <property type="entry name" value="cyclin-G-associated kinase isoform X1"/>
    <property type="match status" value="1"/>
</dbReference>
<evidence type="ECO:0000256" key="23">
    <source>
        <dbReference type="ARBA" id="ARBA00068393"/>
    </source>
</evidence>
<feature type="compositionally biased region" description="Pro residues" evidence="25">
    <location>
        <begin position="855"/>
        <end position="864"/>
    </location>
</feature>
<dbReference type="RefSeq" id="XP_013399366.1">
    <property type="nucleotide sequence ID" value="XM_013543912.1"/>
</dbReference>
<evidence type="ECO:0000259" key="26">
    <source>
        <dbReference type="PROSITE" id="PS50011"/>
    </source>
</evidence>
<dbReference type="InterPro" id="IPR014020">
    <property type="entry name" value="Tensin_C2-dom"/>
</dbReference>
<evidence type="ECO:0000256" key="7">
    <source>
        <dbReference type="ARBA" id="ARBA00022481"/>
    </source>
</evidence>
<dbReference type="SMART" id="SM00271">
    <property type="entry name" value="DnaJ"/>
    <property type="match status" value="1"/>
</dbReference>
<dbReference type="OrthoDB" id="1717591at2759"/>
<evidence type="ECO:0000256" key="3">
    <source>
        <dbReference type="ARBA" id="ARBA00004556"/>
    </source>
</evidence>
<dbReference type="GO" id="GO:0004674">
    <property type="term" value="F:protein serine/threonine kinase activity"/>
    <property type="evidence" value="ECO:0007669"/>
    <property type="project" value="UniProtKB-KW"/>
</dbReference>
<dbReference type="GO" id="GO:0045747">
    <property type="term" value="P:positive regulation of Notch signaling pathway"/>
    <property type="evidence" value="ECO:0007669"/>
    <property type="project" value="TreeGrafter"/>
</dbReference>
<keyword evidence="12" id="KW-0547">Nucleotide-binding</keyword>
<dbReference type="STRING" id="7574.A0A1S3IN91"/>
<dbReference type="InterPro" id="IPR036869">
    <property type="entry name" value="J_dom_sf"/>
</dbReference>
<dbReference type="Gene3D" id="3.90.190.10">
    <property type="entry name" value="Protein tyrosine phosphatase superfamily"/>
    <property type="match status" value="1"/>
</dbReference>
<keyword evidence="15" id="KW-0965">Cell junction</keyword>
<feature type="region of interest" description="Disordered" evidence="25">
    <location>
        <begin position="815"/>
        <end position="872"/>
    </location>
</feature>
<evidence type="ECO:0000313" key="31">
    <source>
        <dbReference type="RefSeq" id="XP_013399366.1"/>
    </source>
</evidence>